<evidence type="ECO:0000259" key="3">
    <source>
        <dbReference type="Pfam" id="PF03724"/>
    </source>
</evidence>
<keyword evidence="1 2" id="KW-0732">Signal</keyword>
<dbReference type="RefSeq" id="WP_015023743.1">
    <property type="nucleotide sequence ID" value="NC_018721.1"/>
</dbReference>
<reference evidence="5" key="1">
    <citation type="submission" date="2006-03" db="EMBL/GenBank/DDBJ databases">
        <authorList>
            <person name="Bowman J."/>
            <person name="Ferriera S."/>
            <person name="Johnson J."/>
            <person name="Kravitz S."/>
            <person name="Halpern A."/>
            <person name="Remington K."/>
            <person name="Beeson K."/>
            <person name="Tran B."/>
            <person name="Rogers Y.-H."/>
            <person name="Friedman R."/>
            <person name="Venter J.C."/>
        </authorList>
    </citation>
    <scope>NUCLEOTIDE SEQUENCE [LARGE SCALE GENOMIC DNA]</scope>
    <source>
        <strain evidence="5">ATCC 700755</strain>
    </source>
</reference>
<dbReference type="InterPro" id="IPR005184">
    <property type="entry name" value="DUF306_Meta_HslJ"/>
</dbReference>
<evidence type="ECO:0000313" key="5">
    <source>
        <dbReference type="EMBL" id="AFU68137.1"/>
    </source>
</evidence>
<sequence>MKYSLLVVVLFTAFYGNAQDPDPDLFQTWNLNFVQSSDAGTPYEVSEIEPEITPTLTILENYEFSGEGACNRFSGIYNFPNSNILETFDYSNTNEDCGVQAHTSFEIEFFSFMQDAGSYEITQEDNGLVLTISNAIFGQAIFRNFTLRTTDFDFSNGQIYPNPSSGLVFIKSKNMVIQKIEIFNLIGQIKKSVISDFQTLDISDLSVGIYLMKIYTKNGVLNKKIIKK</sequence>
<accession>K4IC05</accession>
<evidence type="ECO:0000256" key="2">
    <source>
        <dbReference type="SAM" id="SignalP"/>
    </source>
</evidence>
<dbReference type="NCBIfam" id="TIGR04183">
    <property type="entry name" value="Por_Secre_tail"/>
    <property type="match status" value="1"/>
</dbReference>
<dbReference type="InterPro" id="IPR026444">
    <property type="entry name" value="Secre_tail"/>
</dbReference>
<dbReference type="Proteomes" id="UP000008514">
    <property type="component" value="Chromosome"/>
</dbReference>
<dbReference type="OrthoDB" id="1433593at2"/>
<gene>
    <name evidence="5" type="ordered locus">P700755_001191</name>
</gene>
<feature type="chain" id="PRO_5003877572" evidence="2">
    <location>
        <begin position="19"/>
        <end position="228"/>
    </location>
</feature>
<feature type="domain" description="Secretion system C-terminal sorting" evidence="4">
    <location>
        <begin position="159"/>
        <end position="226"/>
    </location>
</feature>
<feature type="signal peptide" evidence="2">
    <location>
        <begin position="1"/>
        <end position="18"/>
    </location>
</feature>
<keyword evidence="6" id="KW-1185">Reference proteome</keyword>
<protein>
    <submittedName>
        <fullName evidence="5">Secreted protein with a Por secretion system C-terminal sorting domain</fullName>
    </submittedName>
</protein>
<evidence type="ECO:0000313" key="6">
    <source>
        <dbReference type="Proteomes" id="UP000008514"/>
    </source>
</evidence>
<name>K4IC05_PSYTT</name>
<dbReference type="STRING" id="313595.P700755_001191"/>
<evidence type="ECO:0000259" key="4">
    <source>
        <dbReference type="Pfam" id="PF18962"/>
    </source>
</evidence>
<organism evidence="5 6">
    <name type="scientific">Psychroflexus torquis (strain ATCC 700755 / CIP 106069 / ACAM 623)</name>
    <dbReference type="NCBI Taxonomy" id="313595"/>
    <lineage>
        <taxon>Bacteria</taxon>
        <taxon>Pseudomonadati</taxon>
        <taxon>Bacteroidota</taxon>
        <taxon>Flavobacteriia</taxon>
        <taxon>Flavobacteriales</taxon>
        <taxon>Flavobacteriaceae</taxon>
        <taxon>Psychroflexus</taxon>
    </lineage>
</organism>
<feature type="domain" description="DUF306" evidence="3">
    <location>
        <begin position="28"/>
        <end position="131"/>
    </location>
</feature>
<reference evidence="5" key="2">
    <citation type="submission" date="2012-09" db="EMBL/GenBank/DDBJ databases">
        <title>The complete sequence of Psychroflexus torquis an extreme psychrophile from sea-ice that is stimulated by light.</title>
        <authorList>
            <person name="Feng S."/>
            <person name="Powell S.M."/>
            <person name="Bowman J.P."/>
        </authorList>
    </citation>
    <scope>NUCLEOTIDE SEQUENCE [LARGE SCALE GENOMIC DNA]</scope>
    <source>
        <strain evidence="5">ATCC 700755</strain>
    </source>
</reference>
<dbReference type="AlphaFoldDB" id="K4IC05"/>
<dbReference type="KEGG" id="ptq:P700755_001191"/>
<dbReference type="EMBL" id="CP003879">
    <property type="protein sequence ID" value="AFU68137.1"/>
    <property type="molecule type" value="Genomic_DNA"/>
</dbReference>
<dbReference type="HOGENOM" id="CLU_1214010_0_0_10"/>
<dbReference type="Pfam" id="PF18962">
    <property type="entry name" value="Por_Secre_tail"/>
    <property type="match status" value="1"/>
</dbReference>
<dbReference type="Gene3D" id="2.40.128.270">
    <property type="match status" value="1"/>
</dbReference>
<dbReference type="Pfam" id="PF03724">
    <property type="entry name" value="META"/>
    <property type="match status" value="1"/>
</dbReference>
<dbReference type="eggNOG" id="COG3187">
    <property type="taxonomic scope" value="Bacteria"/>
</dbReference>
<proteinExistence type="predicted"/>
<dbReference type="InterPro" id="IPR038670">
    <property type="entry name" value="HslJ-like_sf"/>
</dbReference>
<evidence type="ECO:0000256" key="1">
    <source>
        <dbReference type="ARBA" id="ARBA00022729"/>
    </source>
</evidence>